<feature type="non-terminal residue" evidence="2">
    <location>
        <position position="219"/>
    </location>
</feature>
<keyword evidence="3" id="KW-1185">Reference proteome</keyword>
<reference evidence="2 3" key="1">
    <citation type="journal article" date="2020" name="Arch. Microbiol.">
        <title>The genome sequence of the giant phototrophic gammaproteobacterium Thiospirillum jenense gives insight into its physiological properties and phylogenetic relationships.</title>
        <authorList>
            <person name="Imhoff J.F."/>
            <person name="Meyer T.E."/>
            <person name="Kyndt J.A."/>
        </authorList>
    </citation>
    <scope>NUCLEOTIDE SEQUENCE [LARGE SCALE GENOMIC DNA]</scope>
    <source>
        <strain evidence="2 3">DSM 216</strain>
    </source>
</reference>
<evidence type="ECO:0000256" key="1">
    <source>
        <dbReference type="SAM" id="SignalP"/>
    </source>
</evidence>
<gene>
    <name evidence="2" type="ORF">HUK38_14380</name>
</gene>
<accession>A0A839HEL9</accession>
<dbReference type="AlphaFoldDB" id="A0A839HEL9"/>
<comment type="caution">
    <text evidence="2">The sequence shown here is derived from an EMBL/GenBank/DDBJ whole genome shotgun (WGS) entry which is preliminary data.</text>
</comment>
<evidence type="ECO:0000313" key="2">
    <source>
        <dbReference type="EMBL" id="MBB1127395.1"/>
    </source>
</evidence>
<organism evidence="2 3">
    <name type="scientific">Thiospirillum jenense</name>
    <dbReference type="NCBI Taxonomy" id="1653858"/>
    <lineage>
        <taxon>Bacteria</taxon>
        <taxon>Pseudomonadati</taxon>
        <taxon>Pseudomonadota</taxon>
        <taxon>Gammaproteobacteria</taxon>
        <taxon>Chromatiales</taxon>
        <taxon>Chromatiaceae</taxon>
        <taxon>Thiospirillum</taxon>
    </lineage>
</organism>
<evidence type="ECO:0000313" key="3">
    <source>
        <dbReference type="Proteomes" id="UP000548632"/>
    </source>
</evidence>
<sequence length="219" mass="21851">MSVQFIPRRHKLAIAIALALGSSHVLAADPVDCNVTIESDNGLGDIAYTLSWAIKTANNAETPTTVYTGAHPGGGCKKNIITLSTDVTIAGVMKRLINSSVTIQGNKTIWTPPATCTTPPCSSTISGGDTYRPLFIKSGTVTIENVNFDSGKAQGGDGNGGGGGAGLGGAIFIYDGNVTLKTVGFSSNNATGGKGGDGAGVMGGGGMFGNSYGGGGGLF</sequence>
<protein>
    <submittedName>
        <fullName evidence="2">Uncharacterized protein</fullName>
    </submittedName>
</protein>
<proteinExistence type="predicted"/>
<name>A0A839HEL9_9GAMM</name>
<keyword evidence="1" id="KW-0732">Signal</keyword>
<feature type="signal peptide" evidence="1">
    <location>
        <begin position="1"/>
        <end position="27"/>
    </location>
</feature>
<dbReference type="Proteomes" id="UP000548632">
    <property type="component" value="Unassembled WGS sequence"/>
</dbReference>
<feature type="chain" id="PRO_5032327047" evidence="1">
    <location>
        <begin position="28"/>
        <end position="219"/>
    </location>
</feature>
<dbReference type="EMBL" id="JABVCQ010000060">
    <property type="protein sequence ID" value="MBB1127395.1"/>
    <property type="molecule type" value="Genomic_DNA"/>
</dbReference>